<feature type="compositionally biased region" description="Polar residues" evidence="1">
    <location>
        <begin position="103"/>
        <end position="117"/>
    </location>
</feature>
<dbReference type="AlphaFoldDB" id="A0A0M8PAW0"/>
<sequence>MDSKDKRKFDANTDDPQPGSVSKQRKVIGPTLPPPQTDTANSETSKEEDDSDDDDDDDDDDFGPSLPPSGPLKDHVQQGLVTPDIPQSVEKESQRDQWMLQPPSHSDLSSKSDPTQLRSRKFNTGKSATVSKKTDSTWIETPEERMRRLQDAVMGVAASTDQPREHEGASKAKLMEDQIKRYKDKTGKSTRLENPNQAEKEDDDPSARAFDREKDMAVASKISNAQRREMVKKAADYNTRFTKGNFL</sequence>
<feature type="domain" description="DUF3752" evidence="2">
    <location>
        <begin position="102"/>
        <end position="242"/>
    </location>
</feature>
<dbReference type="InterPro" id="IPR046331">
    <property type="entry name" value="GPAM1-like"/>
</dbReference>
<dbReference type="PANTHER" id="PTHR46370">
    <property type="entry name" value="GPALPP MOTIFS-CONTAINING PROTEIN 1"/>
    <property type="match status" value="1"/>
</dbReference>
<gene>
    <name evidence="3" type="ORF">ACN38_g5125</name>
</gene>
<feature type="compositionally biased region" description="Basic and acidic residues" evidence="1">
    <location>
        <begin position="1"/>
        <end position="11"/>
    </location>
</feature>
<accession>A0A0M8PAW0</accession>
<dbReference type="InterPro" id="IPR022226">
    <property type="entry name" value="DUF3752"/>
</dbReference>
<protein>
    <recommendedName>
        <fullName evidence="2">DUF3752 domain-containing protein</fullName>
    </recommendedName>
</protein>
<evidence type="ECO:0000313" key="3">
    <source>
        <dbReference type="EMBL" id="KOS43960.1"/>
    </source>
</evidence>
<proteinExistence type="predicted"/>
<dbReference type="Pfam" id="PF12572">
    <property type="entry name" value="DUF3752"/>
    <property type="match status" value="1"/>
</dbReference>
<feature type="compositionally biased region" description="Basic and acidic residues" evidence="1">
    <location>
        <begin position="162"/>
        <end position="191"/>
    </location>
</feature>
<organism evidence="3 4">
    <name type="scientific">Penicillium nordicum</name>
    <dbReference type="NCBI Taxonomy" id="229535"/>
    <lineage>
        <taxon>Eukaryota</taxon>
        <taxon>Fungi</taxon>
        <taxon>Dikarya</taxon>
        <taxon>Ascomycota</taxon>
        <taxon>Pezizomycotina</taxon>
        <taxon>Eurotiomycetes</taxon>
        <taxon>Eurotiomycetidae</taxon>
        <taxon>Eurotiales</taxon>
        <taxon>Aspergillaceae</taxon>
        <taxon>Penicillium</taxon>
    </lineage>
</organism>
<feature type="region of interest" description="Disordered" evidence="1">
    <location>
        <begin position="1"/>
        <end position="144"/>
    </location>
</feature>
<dbReference type="PANTHER" id="PTHR46370:SF1">
    <property type="entry name" value="GPALPP MOTIFS-CONTAINING PROTEIN 1"/>
    <property type="match status" value="1"/>
</dbReference>
<feature type="compositionally biased region" description="Acidic residues" evidence="1">
    <location>
        <begin position="46"/>
        <end position="62"/>
    </location>
</feature>
<feature type="region of interest" description="Disordered" evidence="1">
    <location>
        <begin position="156"/>
        <end position="214"/>
    </location>
</feature>
<keyword evidence="4" id="KW-1185">Reference proteome</keyword>
<dbReference type="Proteomes" id="UP000037696">
    <property type="component" value="Unassembled WGS sequence"/>
</dbReference>
<dbReference type="OrthoDB" id="73491at2759"/>
<evidence type="ECO:0000313" key="4">
    <source>
        <dbReference type="Proteomes" id="UP000037696"/>
    </source>
</evidence>
<evidence type="ECO:0000259" key="2">
    <source>
        <dbReference type="Pfam" id="PF12572"/>
    </source>
</evidence>
<comment type="caution">
    <text evidence="3">The sequence shown here is derived from an EMBL/GenBank/DDBJ whole genome shotgun (WGS) entry which is preliminary data.</text>
</comment>
<feature type="compositionally biased region" description="Basic and acidic residues" evidence="1">
    <location>
        <begin position="205"/>
        <end position="214"/>
    </location>
</feature>
<reference evidence="3 4" key="1">
    <citation type="submission" date="2015-08" db="EMBL/GenBank/DDBJ databases">
        <title>Genome sequencing of Penicillium nordicum.</title>
        <authorList>
            <person name="Nguyen H.D."/>
            <person name="Seifert K.A."/>
        </authorList>
    </citation>
    <scope>NUCLEOTIDE SEQUENCE [LARGE SCALE GENOMIC DNA]</scope>
    <source>
        <strain evidence="3 4">DAOMC 185683</strain>
    </source>
</reference>
<dbReference type="EMBL" id="LHQQ01000070">
    <property type="protein sequence ID" value="KOS43960.1"/>
    <property type="molecule type" value="Genomic_DNA"/>
</dbReference>
<evidence type="ECO:0000256" key="1">
    <source>
        <dbReference type="SAM" id="MobiDB-lite"/>
    </source>
</evidence>
<name>A0A0M8PAW0_9EURO</name>
<feature type="compositionally biased region" description="Polar residues" evidence="1">
    <location>
        <begin position="124"/>
        <end position="139"/>
    </location>
</feature>